<sequence length="76" mass="8733">MMVIKKYFIHRETRIGIHGKPEKCVNADGEGCEGIGSSVHCDIYKNMGEALKNFVEVKEVVFQVKNAVIIYYIFFF</sequence>
<dbReference type="AlphaFoldDB" id="A0A090KVQ3"/>
<evidence type="ECO:0000313" key="1">
    <source>
        <dbReference type="EMBL" id="CEF61501.1"/>
    </source>
</evidence>
<accession>A0A090KVQ3</accession>
<dbReference type="CTD" id="36373869"/>
<dbReference type="Proteomes" id="UP000035682">
    <property type="component" value="Unplaced"/>
</dbReference>
<dbReference type="PANTHER" id="PTHR37976:SF3">
    <property type="entry name" value="PROTEIN CBG16927"/>
    <property type="match status" value="1"/>
</dbReference>
<reference evidence="2" key="2">
    <citation type="submission" date="2014-09" db="EMBL/GenBank/DDBJ databases">
        <authorList>
            <person name="Martin A.A."/>
        </authorList>
    </citation>
    <scope>NUCLEOTIDE SEQUENCE</scope>
    <source>
        <strain evidence="2">ED321</strain>
    </source>
</reference>
<dbReference type="OrthoDB" id="5811289at2759"/>
<reference evidence="1" key="1">
    <citation type="submission" date="2014-09" db="EMBL/GenBank/DDBJ databases">
        <authorList>
            <person name="Aslett A.Martin."/>
        </authorList>
    </citation>
    <scope>NUCLEOTIDE SEQUENCE</scope>
    <source>
        <strain evidence="1">ED321 Heterogonic</strain>
    </source>
</reference>
<dbReference type="EMBL" id="LN609409">
    <property type="protein sequence ID" value="CEF61501.1"/>
    <property type="molecule type" value="Genomic_DNA"/>
</dbReference>
<dbReference type="WormBase" id="SRAE_0000062300">
    <property type="protein sequence ID" value="SRP01627"/>
    <property type="gene ID" value="WBGene00256371"/>
</dbReference>
<dbReference type="RefSeq" id="XP_024500710.1">
    <property type="nucleotide sequence ID" value="XM_024646538.1"/>
</dbReference>
<evidence type="ECO:0000313" key="2">
    <source>
        <dbReference type="Proteomes" id="UP000035682"/>
    </source>
</evidence>
<gene>
    <name evidence="1 3 4" type="ORF">SRAE_0000062300</name>
</gene>
<name>A0A090KVQ3_STRRB</name>
<dbReference type="WBParaSite" id="SRAE_0000062300.1">
    <property type="protein sequence ID" value="SRAE_0000062300.1"/>
    <property type="gene ID" value="WBGene00256371"/>
</dbReference>
<evidence type="ECO:0000313" key="3">
    <source>
        <dbReference type="WBParaSite" id="SRAE_0000062300.1"/>
    </source>
</evidence>
<dbReference type="GeneID" id="36373869"/>
<proteinExistence type="predicted"/>
<reference evidence="3" key="3">
    <citation type="submission" date="2020-12" db="UniProtKB">
        <authorList>
            <consortium name="WormBaseParasite"/>
        </authorList>
    </citation>
    <scope>IDENTIFICATION</scope>
</reference>
<protein>
    <submittedName>
        <fullName evidence="1 3">Uncharacterized protein</fullName>
    </submittedName>
</protein>
<evidence type="ECO:0000313" key="4">
    <source>
        <dbReference type="WormBase" id="SRAE_0000062300"/>
    </source>
</evidence>
<dbReference type="PANTHER" id="PTHR37976">
    <property type="entry name" value="PROTEIN CBG16927"/>
    <property type="match status" value="1"/>
</dbReference>
<organism evidence="1">
    <name type="scientific">Strongyloides ratti</name>
    <name type="common">Parasitic roundworm</name>
    <dbReference type="NCBI Taxonomy" id="34506"/>
    <lineage>
        <taxon>Eukaryota</taxon>
        <taxon>Metazoa</taxon>
        <taxon>Ecdysozoa</taxon>
        <taxon>Nematoda</taxon>
        <taxon>Chromadorea</taxon>
        <taxon>Rhabditida</taxon>
        <taxon>Tylenchina</taxon>
        <taxon>Panagrolaimomorpha</taxon>
        <taxon>Strongyloidoidea</taxon>
        <taxon>Strongyloididae</taxon>
        <taxon>Strongyloides</taxon>
    </lineage>
</organism>
<keyword evidence="2" id="KW-1185">Reference proteome</keyword>